<dbReference type="InterPro" id="IPR011990">
    <property type="entry name" value="TPR-like_helical_dom_sf"/>
</dbReference>
<gene>
    <name evidence="4" type="ORF">GCM10008957_49570</name>
</gene>
<dbReference type="InterPro" id="IPR041664">
    <property type="entry name" value="AAA_16"/>
</dbReference>
<evidence type="ECO:0000313" key="5">
    <source>
        <dbReference type="Proteomes" id="UP000603865"/>
    </source>
</evidence>
<dbReference type="PANTHER" id="PTHR16305:SF28">
    <property type="entry name" value="GUANYLATE CYCLASE DOMAIN-CONTAINING PROTEIN"/>
    <property type="match status" value="1"/>
</dbReference>
<dbReference type="Pfam" id="PF03704">
    <property type="entry name" value="BTAD"/>
    <property type="match status" value="1"/>
</dbReference>
<keyword evidence="5" id="KW-1185">Reference proteome</keyword>
<dbReference type="GO" id="GO:0004016">
    <property type="term" value="F:adenylate cyclase activity"/>
    <property type="evidence" value="ECO:0007669"/>
    <property type="project" value="TreeGrafter"/>
</dbReference>
<accession>A0A918CNU7</accession>
<evidence type="ECO:0000259" key="3">
    <source>
        <dbReference type="SMART" id="SM01043"/>
    </source>
</evidence>
<evidence type="ECO:0000256" key="1">
    <source>
        <dbReference type="ARBA" id="ARBA00022741"/>
    </source>
</evidence>
<dbReference type="EMBL" id="BMQL01000059">
    <property type="protein sequence ID" value="GGR33380.1"/>
    <property type="molecule type" value="Genomic_DNA"/>
</dbReference>
<dbReference type="InterPro" id="IPR036388">
    <property type="entry name" value="WH-like_DNA-bd_sf"/>
</dbReference>
<dbReference type="RefSeq" id="WP_189093208.1">
    <property type="nucleotide sequence ID" value="NZ_BMQL01000059.1"/>
</dbReference>
<dbReference type="GO" id="GO:0005737">
    <property type="term" value="C:cytoplasm"/>
    <property type="evidence" value="ECO:0007669"/>
    <property type="project" value="TreeGrafter"/>
</dbReference>
<dbReference type="InterPro" id="IPR027417">
    <property type="entry name" value="P-loop_NTPase"/>
</dbReference>
<proteinExistence type="predicted"/>
<dbReference type="PANTHER" id="PTHR16305">
    <property type="entry name" value="TESTICULAR SOLUBLE ADENYLYL CYCLASE"/>
    <property type="match status" value="1"/>
</dbReference>
<dbReference type="AlphaFoldDB" id="A0A918CNU7"/>
<evidence type="ECO:0000256" key="2">
    <source>
        <dbReference type="ARBA" id="ARBA00022840"/>
    </source>
</evidence>
<comment type="caution">
    <text evidence="4">The sequence shown here is derived from an EMBL/GenBank/DDBJ whole genome shotgun (WGS) entry which is preliminary data.</text>
</comment>
<sequence>MAPLTTLVEFKLLGMPAIRSGNTDLTPSVRKSLALVAYLALEGAADRSRLADLLWSELTESDAKRNLRQELWRLQRSPLAPWLDARPGSISLFPTVQTDVAAFRQRLSETRDDDALALYTGPLLEHLEVGGASGFDAWLTERREELSALWKSALQRHSARLEAQGDLRGALQGHLRLLQADEFQEVHQRETMRLHLLLGERGAALERFERYKQQLWNELGLRPLPQTEALAWSAQEAADGVSTTADLPGTVRDTSADVPLRLRLPLVGRSAEWAALEHSHAALSVVIGEAGVGKTRLASEFAATCGPVIHLRAFESSAETPLYPAAEALRAALTDPLSRERLMTLSAVWRSEAARLVPELEPGTVAEPNTDGRARFLTGVAQALCCAAGPHGSVVFDDLHWADPMTLELLLHLVRQHSQPRPRLIATVRTQELHSHAALSAALAALERERQVCRVELADLTAADVLSIIQMLSGQRAQLFATRLFQASAGNPLYLLESLQHLFELGTLQQAADGRWSTPFDTSTRDYAELPLPTSVRDAITRRTAYHGPAAQRLLEAASVSEDHWQLDDLAPALSLSDWEAVEALERLLEAGLVVRLGDDTFGFSHDLVRRVVLDRLSAERRRLLHRRLAERLETTGAAAHRIAQHLERAGLRGQAAPWRIRAGQAAAQVYAYPAALEQYAKALEDGLPLNEAFDVRAARVDLLKFTGELPAREAELREMEPLVVQLGDQHRTTLQIHRVTFLLDAGRYADALERVQILLRTERLLPNQQALGLRFAGHALGKLGRPLEGTARLQEALALPGTLPSGLLGGIHNDLSNLAIEAGTLDVAEQHNQQALTLFTAEGALRSQAVALNSGARIAYTRGDLPGAVHQLEQALNLAQRIADQHLQLLFLNNVIRLQVDHGQLEQALTALNAGMAVLNEPRDPLYEGLLRSRAADIHRLTGDLGQALSNDHTAIVLADSIGAVAVQTTRRIHLAHFLLQLGDLDGAGELLYHARALHVAAGNTERQDALEVGMADLALARGDYAAALEHLTATLRQRTDNATESGALLRILQAAAQLGLHHPGALNHLRLDLPKRPALRALALILQLRSPVPQHTEQDVAHARTLLSGGQVPPLERLELTRALVECRHASVLMPDPAVERLRRDAGALQQALTSSLPAERRAPFMAAIGHWAKGRREQ</sequence>
<dbReference type="SUPFAM" id="SSF48452">
    <property type="entry name" value="TPR-like"/>
    <property type="match status" value="2"/>
</dbReference>
<dbReference type="GO" id="GO:0005524">
    <property type="term" value="F:ATP binding"/>
    <property type="evidence" value="ECO:0007669"/>
    <property type="project" value="UniProtKB-KW"/>
</dbReference>
<protein>
    <submittedName>
        <fullName evidence="4">Transcriptional activator</fullName>
    </submittedName>
</protein>
<dbReference type="SMART" id="SM01043">
    <property type="entry name" value="BTAD"/>
    <property type="match status" value="1"/>
</dbReference>
<dbReference type="Pfam" id="PF13191">
    <property type="entry name" value="AAA_16"/>
    <property type="match status" value="1"/>
</dbReference>
<dbReference type="InterPro" id="IPR005158">
    <property type="entry name" value="BTAD"/>
</dbReference>
<reference evidence="4" key="2">
    <citation type="submission" date="2020-09" db="EMBL/GenBank/DDBJ databases">
        <authorList>
            <person name="Sun Q."/>
            <person name="Ohkuma M."/>
        </authorList>
    </citation>
    <scope>NUCLEOTIDE SEQUENCE</scope>
    <source>
        <strain evidence="4">JCM 31311</strain>
    </source>
</reference>
<reference evidence="4" key="1">
    <citation type="journal article" date="2014" name="Int. J. Syst. Evol. Microbiol.">
        <title>Complete genome sequence of Corynebacterium casei LMG S-19264T (=DSM 44701T), isolated from a smear-ripened cheese.</title>
        <authorList>
            <consortium name="US DOE Joint Genome Institute (JGI-PGF)"/>
            <person name="Walter F."/>
            <person name="Albersmeier A."/>
            <person name="Kalinowski J."/>
            <person name="Ruckert C."/>
        </authorList>
    </citation>
    <scope>NUCLEOTIDE SEQUENCE</scope>
    <source>
        <strain evidence="4">JCM 31311</strain>
    </source>
</reference>
<keyword evidence="2" id="KW-0067">ATP-binding</keyword>
<dbReference type="Proteomes" id="UP000603865">
    <property type="component" value="Unassembled WGS sequence"/>
</dbReference>
<dbReference type="SUPFAM" id="SSF52540">
    <property type="entry name" value="P-loop containing nucleoside triphosphate hydrolases"/>
    <property type="match status" value="1"/>
</dbReference>
<dbReference type="Gene3D" id="1.10.10.10">
    <property type="entry name" value="Winged helix-like DNA-binding domain superfamily/Winged helix DNA-binding domain"/>
    <property type="match status" value="1"/>
</dbReference>
<dbReference type="Gene3D" id="1.25.40.10">
    <property type="entry name" value="Tetratricopeptide repeat domain"/>
    <property type="match status" value="2"/>
</dbReference>
<keyword evidence="1" id="KW-0547">Nucleotide-binding</keyword>
<name>A0A918CNU7_9DEIO</name>
<evidence type="ECO:0000313" key="4">
    <source>
        <dbReference type="EMBL" id="GGR33380.1"/>
    </source>
</evidence>
<organism evidence="4 5">
    <name type="scientific">Deinococcus ruber</name>
    <dbReference type="NCBI Taxonomy" id="1848197"/>
    <lineage>
        <taxon>Bacteria</taxon>
        <taxon>Thermotogati</taxon>
        <taxon>Deinococcota</taxon>
        <taxon>Deinococci</taxon>
        <taxon>Deinococcales</taxon>
        <taxon>Deinococcaceae</taxon>
        <taxon>Deinococcus</taxon>
    </lineage>
</organism>
<feature type="domain" description="Bacterial transcriptional activator" evidence="3">
    <location>
        <begin position="98"/>
        <end position="235"/>
    </location>
</feature>